<sequence>MQAMVRNDPVGWATRELADRREAHFPPAVPCGIVDGDPKAVATAAQRLREWFGTDLEMLGPAPQPRRASESERDRIIVRPRGTMPLAELSQGLFRLRSKHTMSREPGSLRVVIDPANLL</sequence>
<reference evidence="1 2" key="1">
    <citation type="submission" date="2019-06" db="EMBL/GenBank/DDBJ databases">
        <title>Complete genome sequence of Cutibacterium acnes subsp. acnes NBRC 107605.</title>
        <authorList>
            <person name="Miura T."/>
            <person name="Furukawa M."/>
            <person name="Shimamura M."/>
            <person name="Ohyama Y."/>
            <person name="Yamazoe A."/>
            <person name="Kawasaki H."/>
        </authorList>
    </citation>
    <scope>NUCLEOTIDE SEQUENCE [LARGE SCALE GENOMIC DNA]</scope>
    <source>
        <strain evidence="1 2">NBRC 107605</strain>
    </source>
</reference>
<evidence type="ECO:0008006" key="3">
    <source>
        <dbReference type="Google" id="ProtNLM"/>
    </source>
</evidence>
<name>A0ABM7GYY1_CUTAC</name>
<organism evidence="1 2">
    <name type="scientific">Cutibacterium acnes subsp. acnes</name>
    <dbReference type="NCBI Taxonomy" id="1734925"/>
    <lineage>
        <taxon>Bacteria</taxon>
        <taxon>Bacillati</taxon>
        <taxon>Actinomycetota</taxon>
        <taxon>Actinomycetes</taxon>
        <taxon>Propionibacteriales</taxon>
        <taxon>Propionibacteriaceae</taxon>
        <taxon>Cutibacterium</taxon>
    </lineage>
</organism>
<keyword evidence="2" id="KW-1185">Reference proteome</keyword>
<protein>
    <recommendedName>
        <fullName evidence="3">Primosomal protein N C-terminal domain-containing protein</fullName>
    </recommendedName>
</protein>
<evidence type="ECO:0000313" key="1">
    <source>
        <dbReference type="EMBL" id="BBK84539.1"/>
    </source>
</evidence>
<evidence type="ECO:0000313" key="2">
    <source>
        <dbReference type="Proteomes" id="UP000318594"/>
    </source>
</evidence>
<accession>A0ABM7GYY1</accession>
<dbReference type="EMBL" id="AP019723">
    <property type="protein sequence ID" value="BBK84539.1"/>
    <property type="molecule type" value="Genomic_DNA"/>
</dbReference>
<gene>
    <name evidence="1" type="ORF">CacPP4_11540</name>
</gene>
<proteinExistence type="predicted"/>
<dbReference type="Proteomes" id="UP000318594">
    <property type="component" value="Chromosome"/>
</dbReference>